<accession>A0A9P5U0G9</accession>
<sequence>IPDFVGRYFPKRQQEGNNDFFYASMLLLLKPWRNASVDLKGTTETWENAYSTFMATTSQHNKDIVEGIQFFHSCQHAAKMALETEEQEIIAAAERAAQMEENMEE</sequence>
<proteinExistence type="predicted"/>
<protein>
    <submittedName>
        <fullName evidence="1">Uncharacterized protein</fullName>
    </submittedName>
</protein>
<organism evidence="1 2">
    <name type="scientific">Rhodocollybia butyracea</name>
    <dbReference type="NCBI Taxonomy" id="206335"/>
    <lineage>
        <taxon>Eukaryota</taxon>
        <taxon>Fungi</taxon>
        <taxon>Dikarya</taxon>
        <taxon>Basidiomycota</taxon>
        <taxon>Agaricomycotina</taxon>
        <taxon>Agaricomycetes</taxon>
        <taxon>Agaricomycetidae</taxon>
        <taxon>Agaricales</taxon>
        <taxon>Marasmiineae</taxon>
        <taxon>Omphalotaceae</taxon>
        <taxon>Rhodocollybia</taxon>
    </lineage>
</organism>
<dbReference type="Proteomes" id="UP000772434">
    <property type="component" value="Unassembled WGS sequence"/>
</dbReference>
<gene>
    <name evidence="1" type="ORF">BDP27DRAFT_1182467</name>
</gene>
<comment type="caution">
    <text evidence="1">The sequence shown here is derived from an EMBL/GenBank/DDBJ whole genome shotgun (WGS) entry which is preliminary data.</text>
</comment>
<name>A0A9P5U0G9_9AGAR</name>
<dbReference type="OrthoDB" id="2989020at2759"/>
<evidence type="ECO:0000313" key="1">
    <source>
        <dbReference type="EMBL" id="KAF9061324.1"/>
    </source>
</evidence>
<evidence type="ECO:0000313" key="2">
    <source>
        <dbReference type="Proteomes" id="UP000772434"/>
    </source>
</evidence>
<feature type="non-terminal residue" evidence="1">
    <location>
        <position position="1"/>
    </location>
</feature>
<dbReference type="EMBL" id="JADNRY010000206">
    <property type="protein sequence ID" value="KAF9061324.1"/>
    <property type="molecule type" value="Genomic_DNA"/>
</dbReference>
<feature type="non-terminal residue" evidence="1">
    <location>
        <position position="105"/>
    </location>
</feature>
<keyword evidence="2" id="KW-1185">Reference proteome</keyword>
<dbReference type="AlphaFoldDB" id="A0A9P5U0G9"/>
<reference evidence="1" key="1">
    <citation type="submission" date="2020-11" db="EMBL/GenBank/DDBJ databases">
        <authorList>
            <consortium name="DOE Joint Genome Institute"/>
            <person name="Ahrendt S."/>
            <person name="Riley R."/>
            <person name="Andreopoulos W."/>
            <person name="Labutti K."/>
            <person name="Pangilinan J."/>
            <person name="Ruiz-Duenas F.J."/>
            <person name="Barrasa J.M."/>
            <person name="Sanchez-Garcia M."/>
            <person name="Camarero S."/>
            <person name="Miyauchi S."/>
            <person name="Serrano A."/>
            <person name="Linde D."/>
            <person name="Babiker R."/>
            <person name="Drula E."/>
            <person name="Ayuso-Fernandez I."/>
            <person name="Pacheco R."/>
            <person name="Padilla G."/>
            <person name="Ferreira P."/>
            <person name="Barriuso J."/>
            <person name="Kellner H."/>
            <person name="Castanera R."/>
            <person name="Alfaro M."/>
            <person name="Ramirez L."/>
            <person name="Pisabarro A.G."/>
            <person name="Kuo A."/>
            <person name="Tritt A."/>
            <person name="Lipzen A."/>
            <person name="He G."/>
            <person name="Yan M."/>
            <person name="Ng V."/>
            <person name="Cullen D."/>
            <person name="Martin F."/>
            <person name="Rosso M.-N."/>
            <person name="Henrissat B."/>
            <person name="Hibbett D."/>
            <person name="Martinez A.T."/>
            <person name="Grigoriev I.V."/>
        </authorList>
    </citation>
    <scope>NUCLEOTIDE SEQUENCE</scope>
    <source>
        <strain evidence="1">AH 40177</strain>
    </source>
</reference>